<dbReference type="RefSeq" id="WP_207825849.1">
    <property type="nucleotide sequence ID" value="NZ_CP062006.1"/>
</dbReference>
<organism evidence="3 4">
    <name type="scientific">Brevundimonas pondensis</name>
    <dbReference type="NCBI Taxonomy" id="2774189"/>
    <lineage>
        <taxon>Bacteria</taxon>
        <taxon>Pseudomonadati</taxon>
        <taxon>Pseudomonadota</taxon>
        <taxon>Alphaproteobacteria</taxon>
        <taxon>Caulobacterales</taxon>
        <taxon>Caulobacteraceae</taxon>
        <taxon>Brevundimonas</taxon>
    </lineage>
</organism>
<feature type="transmembrane region" description="Helical" evidence="2">
    <location>
        <begin position="288"/>
        <end position="311"/>
    </location>
</feature>
<name>A0ABX7SQ15_9CAUL</name>
<keyword evidence="2" id="KW-0472">Membrane</keyword>
<dbReference type="SUPFAM" id="SSF46565">
    <property type="entry name" value="Chaperone J-domain"/>
    <property type="match status" value="1"/>
</dbReference>
<feature type="transmembrane region" description="Helical" evidence="2">
    <location>
        <begin position="499"/>
        <end position="519"/>
    </location>
</feature>
<feature type="transmembrane region" description="Helical" evidence="2">
    <location>
        <begin position="556"/>
        <end position="580"/>
    </location>
</feature>
<dbReference type="InterPro" id="IPR036869">
    <property type="entry name" value="J_dom_sf"/>
</dbReference>
<keyword evidence="2" id="KW-0812">Transmembrane</keyword>
<feature type="transmembrane region" description="Helical" evidence="2">
    <location>
        <begin position="384"/>
        <end position="407"/>
    </location>
</feature>
<feature type="transmembrane region" description="Helical" evidence="2">
    <location>
        <begin position="474"/>
        <end position="493"/>
    </location>
</feature>
<feature type="transmembrane region" description="Helical" evidence="2">
    <location>
        <begin position="317"/>
        <end position="337"/>
    </location>
</feature>
<accession>A0ABX7SQ15</accession>
<keyword evidence="4" id="KW-1185">Reference proteome</keyword>
<proteinExistence type="predicted"/>
<evidence type="ECO:0000256" key="1">
    <source>
        <dbReference type="SAM" id="MobiDB-lite"/>
    </source>
</evidence>
<protein>
    <recommendedName>
        <fullName evidence="5">J domain-containing protein</fullName>
    </recommendedName>
</protein>
<evidence type="ECO:0008006" key="5">
    <source>
        <dbReference type="Google" id="ProtNLM"/>
    </source>
</evidence>
<dbReference type="Proteomes" id="UP000663942">
    <property type="component" value="Chromosome"/>
</dbReference>
<reference evidence="3 4" key="1">
    <citation type="submission" date="2020-09" db="EMBL/GenBank/DDBJ databases">
        <title>Brevundimonas sp. LVF1 isolated from an oligotrophic pond in Goettingen, Germany.</title>
        <authorList>
            <person name="Friedrich I."/>
            <person name="Klassen A."/>
            <person name="Neubauer H."/>
            <person name="Schneider D."/>
            <person name="Hertel R."/>
            <person name="Daniel R."/>
        </authorList>
    </citation>
    <scope>NUCLEOTIDE SEQUENCE [LARGE SCALE GENOMIC DNA]</scope>
    <source>
        <strain evidence="3 4">LVF1</strain>
    </source>
</reference>
<gene>
    <name evidence="3" type="ORF">IFE19_03865</name>
</gene>
<feature type="transmembrane region" description="Helical" evidence="2">
    <location>
        <begin position="358"/>
        <end position="378"/>
    </location>
</feature>
<sequence length="598" mass="64781">MRTSVWRELAISPSTDEREIRRAYARRLKIVHPEDDPEGFQALRAAFEQALNHARHAAWEADNGWNDDDAVDEGLDAPAAPLGENHAPPPATPSTEASPQDPALVAEMARDRADRDEHQRRCDALSEALRQAAPDSETVLTALVAVFRSPALGALDVHDSTEHWLDQLAAQRGPGFEVLLEPTITFFGWDHRPVGDHWRPGLGALQHRADLETLKRLRSRASAGHVAFMALSRPIGPRERMQARLRPELGRQISDLLARIDHEVPYVLNYLNPAAVAWWREYLSRPRFGLGSIWFAGIVTLLSALVVSAGAPAGSEGVGFLAGAGVGLSGSILLALAGHYLFVLPRWRRRAGFTADSFWRACGWAPVTALLMLLNAFLPPDPSPVQSIAVPGAVLAGIGLIWWAALVSDADRWSQRLHWLWTWPGLFIPLWFVAVAQMENRPAFYLTLVIVMLLMPVGGLHLARRWPARGAAHILASGVLIAAAAVGAGLAAVSPSFWVGAPAAAILFLAGAAGAVAAASQHPLMLNLRRWGTPLGLVAIFIGLVAVDPADQTPAIVFFAWGGAWIGGVLALTTLGDLLLAHWPQRARKRHKSADHIA</sequence>
<feature type="transmembrane region" description="Helical" evidence="2">
    <location>
        <begin position="419"/>
        <end position="437"/>
    </location>
</feature>
<evidence type="ECO:0000256" key="2">
    <source>
        <dbReference type="SAM" id="Phobius"/>
    </source>
</evidence>
<evidence type="ECO:0000313" key="4">
    <source>
        <dbReference type="Proteomes" id="UP000663942"/>
    </source>
</evidence>
<feature type="region of interest" description="Disordered" evidence="1">
    <location>
        <begin position="63"/>
        <end position="101"/>
    </location>
</feature>
<feature type="transmembrane region" description="Helical" evidence="2">
    <location>
        <begin position="531"/>
        <end position="550"/>
    </location>
</feature>
<evidence type="ECO:0000313" key="3">
    <source>
        <dbReference type="EMBL" id="QTC88533.1"/>
    </source>
</evidence>
<dbReference type="EMBL" id="CP062006">
    <property type="protein sequence ID" value="QTC88533.1"/>
    <property type="molecule type" value="Genomic_DNA"/>
</dbReference>
<feature type="transmembrane region" description="Helical" evidence="2">
    <location>
        <begin position="443"/>
        <end position="462"/>
    </location>
</feature>
<keyword evidence="2" id="KW-1133">Transmembrane helix</keyword>
<feature type="compositionally biased region" description="Acidic residues" evidence="1">
    <location>
        <begin position="65"/>
        <end position="75"/>
    </location>
</feature>